<keyword evidence="2" id="KW-1185">Reference proteome</keyword>
<dbReference type="Proteomes" id="UP000805193">
    <property type="component" value="Unassembled WGS sequence"/>
</dbReference>
<reference evidence="1 2" key="1">
    <citation type="journal article" date="2020" name="Cell">
        <title>Large-Scale Comparative Analyses of Tick Genomes Elucidate Their Genetic Diversity and Vector Capacities.</title>
        <authorList>
            <consortium name="Tick Genome and Microbiome Consortium (TIGMIC)"/>
            <person name="Jia N."/>
            <person name="Wang J."/>
            <person name="Shi W."/>
            <person name="Du L."/>
            <person name="Sun Y."/>
            <person name="Zhan W."/>
            <person name="Jiang J.F."/>
            <person name="Wang Q."/>
            <person name="Zhang B."/>
            <person name="Ji P."/>
            <person name="Bell-Sakyi L."/>
            <person name="Cui X.M."/>
            <person name="Yuan T.T."/>
            <person name="Jiang B.G."/>
            <person name="Yang W.F."/>
            <person name="Lam T.T."/>
            <person name="Chang Q.C."/>
            <person name="Ding S.J."/>
            <person name="Wang X.J."/>
            <person name="Zhu J.G."/>
            <person name="Ruan X.D."/>
            <person name="Zhao L."/>
            <person name="Wei J.T."/>
            <person name="Ye R.Z."/>
            <person name="Que T.C."/>
            <person name="Du C.H."/>
            <person name="Zhou Y.H."/>
            <person name="Cheng J.X."/>
            <person name="Dai P.F."/>
            <person name="Guo W.B."/>
            <person name="Han X.H."/>
            <person name="Huang E.J."/>
            <person name="Li L.F."/>
            <person name="Wei W."/>
            <person name="Gao Y.C."/>
            <person name="Liu J.Z."/>
            <person name="Shao H.Z."/>
            <person name="Wang X."/>
            <person name="Wang C.C."/>
            <person name="Yang T.C."/>
            <person name="Huo Q.B."/>
            <person name="Li W."/>
            <person name="Chen H.Y."/>
            <person name="Chen S.E."/>
            <person name="Zhou L.G."/>
            <person name="Ni X.B."/>
            <person name="Tian J.H."/>
            <person name="Sheng Y."/>
            <person name="Liu T."/>
            <person name="Pan Y.S."/>
            <person name="Xia L.Y."/>
            <person name="Li J."/>
            <person name="Zhao F."/>
            <person name="Cao W.C."/>
        </authorList>
    </citation>
    <scope>NUCLEOTIDE SEQUENCE [LARGE SCALE GENOMIC DNA]</scope>
    <source>
        <strain evidence="1">Iper-2018</strain>
    </source>
</reference>
<sequence length="381" mass="40664">MAPMKTCTVPPVLAILFVAFFCSTREAQGQETITTPPECAGTFKVHSTQVTLLVQQRVVSQDDVFNCQYVFEAPESAGLLVFANGITAIDDGEIPGCPVKIYDGDNQQVSSLCGHYDTTIIPVSSPRVTVAYRPEYQGSPYTLTLDLQVTRSDDDTSVLCADAELYAVPSVPVKYGVVLRDDGSASDDEQICDYKVVSNAVNETLKTGCLLTSGGDCAYEVLLSNGSQLGQAPGLISLAEVGGEATVRLHPRSLSGVLTLTLPGDFEPVFSLERPPNLHSRGCSGVRTPPEILTVPSAAAAAAAFSFGRSLFLPYLGSQPLRNQSISTRLESRRFDSNAKDKVIRTGDLCSAGSKVIANQSARIQQARGELGARYSKRAKA</sequence>
<accession>A0AC60P686</accession>
<proteinExistence type="predicted"/>
<gene>
    <name evidence="1" type="ORF">HPB47_008018</name>
</gene>
<name>A0AC60P686_IXOPE</name>
<dbReference type="EMBL" id="JABSTQ010011147">
    <property type="protein sequence ID" value="KAG0414816.1"/>
    <property type="molecule type" value="Genomic_DNA"/>
</dbReference>
<evidence type="ECO:0000313" key="2">
    <source>
        <dbReference type="Proteomes" id="UP000805193"/>
    </source>
</evidence>
<comment type="caution">
    <text evidence="1">The sequence shown here is derived from an EMBL/GenBank/DDBJ whole genome shotgun (WGS) entry which is preliminary data.</text>
</comment>
<organism evidence="1 2">
    <name type="scientific">Ixodes persulcatus</name>
    <name type="common">Taiga tick</name>
    <dbReference type="NCBI Taxonomy" id="34615"/>
    <lineage>
        <taxon>Eukaryota</taxon>
        <taxon>Metazoa</taxon>
        <taxon>Ecdysozoa</taxon>
        <taxon>Arthropoda</taxon>
        <taxon>Chelicerata</taxon>
        <taxon>Arachnida</taxon>
        <taxon>Acari</taxon>
        <taxon>Parasitiformes</taxon>
        <taxon>Ixodida</taxon>
        <taxon>Ixodoidea</taxon>
        <taxon>Ixodidae</taxon>
        <taxon>Ixodinae</taxon>
        <taxon>Ixodes</taxon>
    </lineage>
</organism>
<evidence type="ECO:0000313" key="1">
    <source>
        <dbReference type="EMBL" id="KAG0414816.1"/>
    </source>
</evidence>
<protein>
    <submittedName>
        <fullName evidence="1">Uncharacterized protein</fullName>
    </submittedName>
</protein>